<dbReference type="Pfam" id="PF00788">
    <property type="entry name" value="RA"/>
    <property type="match status" value="2"/>
</dbReference>
<dbReference type="Gene3D" id="3.10.20.90">
    <property type="entry name" value="Phosphatidylinositol 3-kinase Catalytic Subunit, Chain A, domain 1"/>
    <property type="match status" value="2"/>
</dbReference>
<gene>
    <name evidence="2" type="ORF">Ciccas_010017</name>
</gene>
<dbReference type="PANTHER" id="PTHR10398">
    <property type="entry name" value="AFADIN"/>
    <property type="match status" value="1"/>
</dbReference>
<feature type="domain" description="Ras-associating" evidence="1">
    <location>
        <begin position="259"/>
        <end position="361"/>
    </location>
</feature>
<reference evidence="2 3" key="1">
    <citation type="submission" date="2024-11" db="EMBL/GenBank/DDBJ databases">
        <title>Adaptive evolution of stress response genes in parasites aligns with host niche diversity.</title>
        <authorList>
            <person name="Hahn C."/>
            <person name="Resl P."/>
        </authorList>
    </citation>
    <scope>NUCLEOTIDE SEQUENCE [LARGE SCALE GENOMIC DNA]</scope>
    <source>
        <strain evidence="2">EGGRZ-B1_66</strain>
        <tissue evidence="2">Body</tissue>
    </source>
</reference>
<feature type="domain" description="Ras-associating" evidence="1">
    <location>
        <begin position="63"/>
        <end position="158"/>
    </location>
</feature>
<dbReference type="AlphaFoldDB" id="A0ABD2PVC2"/>
<dbReference type="PANTHER" id="PTHR10398:SF2">
    <property type="entry name" value="AFADIN"/>
    <property type="match status" value="1"/>
</dbReference>
<dbReference type="EMBL" id="JBJKFK010002249">
    <property type="protein sequence ID" value="KAL3311402.1"/>
    <property type="molecule type" value="Genomic_DNA"/>
</dbReference>
<evidence type="ECO:0000259" key="1">
    <source>
        <dbReference type="PROSITE" id="PS50200"/>
    </source>
</evidence>
<keyword evidence="3" id="KW-1185">Reference proteome</keyword>
<proteinExistence type="predicted"/>
<dbReference type="InterPro" id="IPR000159">
    <property type="entry name" value="RA_dom"/>
</dbReference>
<dbReference type="PROSITE" id="PS50200">
    <property type="entry name" value="RA"/>
    <property type="match status" value="2"/>
</dbReference>
<dbReference type="InterPro" id="IPR028842">
    <property type="entry name" value="Afadin"/>
</dbReference>
<sequence>MDKRHMIAKRAELISKIEEWNAVRIELFGLSIPDEVSDDLSLEIDQMPMQILKPDLIIQNLIFHGVMRFFYLGNEGKYQTKCLRISSSTTATEIVDQLVQKFHPGGCDLPTDSFALYEHLPTGGSDQKLEDNQCPLGLQLTWINLEREGKFILKNQLRGNKSSHKDSSGGLQTSKRRWSFRKDALSTKVQMHSPSLLCDGGLIHTACAAADPDSPKQEEPPDSTFTRTISDPEAAMRRKRQKTLEAKILNIINEGGSDSGGALKIYGSSVCPEIPYKTILVSHRDNSTEVIAQSLEKYGLSNANPEEFVLVLRMRNCNPLAGTVIDREHLLGPNDRPLQSLLDATKSHQFSATIEVRPIHSSQLKHEYKQKVGSPYNPISMDFIRISEEFSEYLLY</sequence>
<protein>
    <recommendedName>
        <fullName evidence="1">Ras-associating domain-containing protein</fullName>
    </recommendedName>
</protein>
<comment type="caution">
    <text evidence="2">The sequence shown here is derived from an EMBL/GenBank/DDBJ whole genome shotgun (WGS) entry which is preliminary data.</text>
</comment>
<dbReference type="Proteomes" id="UP001626550">
    <property type="component" value="Unassembled WGS sequence"/>
</dbReference>
<evidence type="ECO:0000313" key="2">
    <source>
        <dbReference type="EMBL" id="KAL3311402.1"/>
    </source>
</evidence>
<dbReference type="SMART" id="SM00314">
    <property type="entry name" value="RA"/>
    <property type="match status" value="2"/>
</dbReference>
<accession>A0ABD2PVC2</accession>
<dbReference type="SUPFAM" id="SSF54236">
    <property type="entry name" value="Ubiquitin-like"/>
    <property type="match status" value="2"/>
</dbReference>
<dbReference type="InterPro" id="IPR029071">
    <property type="entry name" value="Ubiquitin-like_domsf"/>
</dbReference>
<name>A0ABD2PVC2_9PLAT</name>
<organism evidence="2 3">
    <name type="scientific">Cichlidogyrus casuarinus</name>
    <dbReference type="NCBI Taxonomy" id="1844966"/>
    <lineage>
        <taxon>Eukaryota</taxon>
        <taxon>Metazoa</taxon>
        <taxon>Spiralia</taxon>
        <taxon>Lophotrochozoa</taxon>
        <taxon>Platyhelminthes</taxon>
        <taxon>Monogenea</taxon>
        <taxon>Monopisthocotylea</taxon>
        <taxon>Dactylogyridea</taxon>
        <taxon>Ancyrocephalidae</taxon>
        <taxon>Cichlidogyrus</taxon>
    </lineage>
</organism>
<evidence type="ECO:0000313" key="3">
    <source>
        <dbReference type="Proteomes" id="UP001626550"/>
    </source>
</evidence>